<sequence>MKTQKKLLKKGFTLVEIMAVIAIIAILAGVGFGTFVLVNQNAAEKETKIIIENVSSQLEVLKNEGIALPDGDGGENSTRELVELLNEGIDGTPMIAQLDPDYSGKGKLVDDNGILLDAWGNPVRYRYPGTMNNMEDGFDLWSEGKEADEDKDDVKNW</sequence>
<dbReference type="Pfam" id="PF08334">
    <property type="entry name" value="T2SSG"/>
    <property type="match status" value="1"/>
</dbReference>
<dbReference type="InParanoid" id="A0A1M6H0H2"/>
<keyword evidence="1" id="KW-1133">Transmembrane helix</keyword>
<dbReference type="NCBIfam" id="TIGR02532">
    <property type="entry name" value="IV_pilin_GFxxxE"/>
    <property type="match status" value="1"/>
</dbReference>
<evidence type="ECO:0000313" key="4">
    <source>
        <dbReference type="Proteomes" id="UP000184510"/>
    </source>
</evidence>
<dbReference type="STRING" id="1123071.SAMN02745181_1325"/>
<keyword evidence="1" id="KW-0472">Membrane</keyword>
<organism evidence="3 4">
    <name type="scientific">Rubritalea squalenifaciens DSM 18772</name>
    <dbReference type="NCBI Taxonomy" id="1123071"/>
    <lineage>
        <taxon>Bacteria</taxon>
        <taxon>Pseudomonadati</taxon>
        <taxon>Verrucomicrobiota</taxon>
        <taxon>Verrucomicrobiia</taxon>
        <taxon>Verrucomicrobiales</taxon>
        <taxon>Rubritaleaceae</taxon>
        <taxon>Rubritalea</taxon>
    </lineage>
</organism>
<dbReference type="OrthoDB" id="9795612at2"/>
<dbReference type="Pfam" id="PF07963">
    <property type="entry name" value="N_methyl"/>
    <property type="match status" value="1"/>
</dbReference>
<keyword evidence="1" id="KW-0812">Transmembrane</keyword>
<protein>
    <submittedName>
        <fullName evidence="3">General secretion pathway protein G</fullName>
    </submittedName>
</protein>
<dbReference type="RefSeq" id="WP_143158702.1">
    <property type="nucleotide sequence ID" value="NZ_FQYR01000003.1"/>
</dbReference>
<proteinExistence type="predicted"/>
<dbReference type="Gene3D" id="3.30.700.10">
    <property type="entry name" value="Glycoprotein, Type 4 Pilin"/>
    <property type="match status" value="1"/>
</dbReference>
<keyword evidence="4" id="KW-1185">Reference proteome</keyword>
<reference evidence="3 4" key="1">
    <citation type="submission" date="2016-11" db="EMBL/GenBank/DDBJ databases">
        <authorList>
            <person name="Jaros S."/>
            <person name="Januszkiewicz K."/>
            <person name="Wedrychowicz H."/>
        </authorList>
    </citation>
    <scope>NUCLEOTIDE SEQUENCE [LARGE SCALE GENOMIC DNA]</scope>
    <source>
        <strain evidence="3 4">DSM 18772</strain>
    </source>
</reference>
<dbReference type="EMBL" id="FQYR01000003">
    <property type="protein sequence ID" value="SHJ15614.1"/>
    <property type="molecule type" value="Genomic_DNA"/>
</dbReference>
<dbReference type="Proteomes" id="UP000184510">
    <property type="component" value="Unassembled WGS sequence"/>
</dbReference>
<evidence type="ECO:0000313" key="3">
    <source>
        <dbReference type="EMBL" id="SHJ15614.1"/>
    </source>
</evidence>
<gene>
    <name evidence="3" type="ORF">SAMN02745181_1325</name>
</gene>
<evidence type="ECO:0000256" key="1">
    <source>
        <dbReference type="SAM" id="Phobius"/>
    </source>
</evidence>
<accession>A0A1M6H0H2</accession>
<dbReference type="InterPro" id="IPR013545">
    <property type="entry name" value="T2SS_protein-GspG_C"/>
</dbReference>
<evidence type="ECO:0000259" key="2">
    <source>
        <dbReference type="Pfam" id="PF08334"/>
    </source>
</evidence>
<dbReference type="InterPro" id="IPR012902">
    <property type="entry name" value="N_methyl_site"/>
</dbReference>
<name>A0A1M6H0H2_9BACT</name>
<dbReference type="InterPro" id="IPR045584">
    <property type="entry name" value="Pilin-like"/>
</dbReference>
<dbReference type="AlphaFoldDB" id="A0A1M6H0H2"/>
<feature type="domain" description="Type II secretion system protein GspG C-terminal" evidence="2">
    <location>
        <begin position="42"/>
        <end position="155"/>
    </location>
</feature>
<dbReference type="SUPFAM" id="SSF54523">
    <property type="entry name" value="Pili subunits"/>
    <property type="match status" value="1"/>
</dbReference>
<feature type="transmembrane region" description="Helical" evidence="1">
    <location>
        <begin position="12"/>
        <end position="38"/>
    </location>
</feature>